<protein>
    <submittedName>
        <fullName evidence="3">Uncharacterized protein</fullName>
    </submittedName>
</protein>
<dbReference type="EMBL" id="PTQR01000030">
    <property type="protein sequence ID" value="TKX25245.1"/>
    <property type="molecule type" value="Genomic_DNA"/>
</dbReference>
<keyword evidence="2" id="KW-0812">Transmembrane</keyword>
<name>A0A4U7B667_9PEZI</name>
<feature type="region of interest" description="Disordered" evidence="1">
    <location>
        <begin position="182"/>
        <end position="202"/>
    </location>
</feature>
<reference evidence="3 4" key="1">
    <citation type="submission" date="2018-02" db="EMBL/GenBank/DDBJ databases">
        <title>Draft genome sequences of Elsinoe sp., causing black scab on jojoba.</title>
        <authorList>
            <person name="Stodart B."/>
            <person name="Jeffress S."/>
            <person name="Ash G."/>
            <person name="Arun Chinnappa K."/>
        </authorList>
    </citation>
    <scope>NUCLEOTIDE SEQUENCE [LARGE SCALE GENOMIC DNA]</scope>
    <source>
        <strain evidence="3 4">Hillstone_2</strain>
    </source>
</reference>
<dbReference type="AlphaFoldDB" id="A0A4U7B667"/>
<keyword evidence="2" id="KW-0472">Membrane</keyword>
<feature type="transmembrane region" description="Helical" evidence="2">
    <location>
        <begin position="127"/>
        <end position="145"/>
    </location>
</feature>
<feature type="transmembrane region" description="Helical" evidence="2">
    <location>
        <begin position="100"/>
        <end position="121"/>
    </location>
</feature>
<organism evidence="3 4">
    <name type="scientific">Elsinoe australis</name>
    <dbReference type="NCBI Taxonomy" id="40998"/>
    <lineage>
        <taxon>Eukaryota</taxon>
        <taxon>Fungi</taxon>
        <taxon>Dikarya</taxon>
        <taxon>Ascomycota</taxon>
        <taxon>Pezizomycotina</taxon>
        <taxon>Dothideomycetes</taxon>
        <taxon>Dothideomycetidae</taxon>
        <taxon>Myriangiales</taxon>
        <taxon>Elsinoaceae</taxon>
        <taxon>Elsinoe</taxon>
    </lineage>
</organism>
<proteinExistence type="predicted"/>
<dbReference type="Proteomes" id="UP000308133">
    <property type="component" value="Unassembled WGS sequence"/>
</dbReference>
<gene>
    <name evidence="3" type="ORF">C1H76_2478</name>
</gene>
<evidence type="ECO:0000256" key="1">
    <source>
        <dbReference type="SAM" id="MobiDB-lite"/>
    </source>
</evidence>
<keyword evidence="2" id="KW-1133">Transmembrane helix</keyword>
<sequence>MAWKHSTPGRATKYFLRPYAFSGRERACLIFVMLGLAVVDVVLWAFRFSDWNIHNDIVERGDSGQIAMTIIEALLSITLLFSIRFLWLDLFPISRLLFQNLVFGLYWTVVFAVGMAGGWYAEICIGGTIMGICDLGLVYSGYKLYIFRQDQKWRQEVMEQSKSSGNAVELEDGPVELEPVHLREDFGEGDSVATAPPPYTAR</sequence>
<comment type="caution">
    <text evidence="3">The sequence shown here is derived from an EMBL/GenBank/DDBJ whole genome shotgun (WGS) entry which is preliminary data.</text>
</comment>
<feature type="transmembrane region" description="Helical" evidence="2">
    <location>
        <begin position="27"/>
        <end position="46"/>
    </location>
</feature>
<feature type="transmembrane region" description="Helical" evidence="2">
    <location>
        <begin position="66"/>
        <end position="88"/>
    </location>
</feature>
<accession>A0A4U7B667</accession>
<evidence type="ECO:0000313" key="3">
    <source>
        <dbReference type="EMBL" id="TKX25245.1"/>
    </source>
</evidence>
<evidence type="ECO:0000256" key="2">
    <source>
        <dbReference type="SAM" id="Phobius"/>
    </source>
</evidence>
<evidence type="ECO:0000313" key="4">
    <source>
        <dbReference type="Proteomes" id="UP000308133"/>
    </source>
</evidence>